<sequence>MRVSGKLIDDIRAALPGLELFENEPMSAHCSFRIGGPARLMCCPGTAEEAAALLRLLHESGAPFELMGNGTNLLVPDEGLDKVVVRLGEAMSEAISLGDGHIRAGAGITLAKLAVFAANEGLSGLEFAHGIPGSLGGAVFMNA</sequence>
<dbReference type="InterPro" id="IPR006094">
    <property type="entry name" value="Oxid_FAD_bind_N"/>
</dbReference>
<dbReference type="InterPro" id="IPR003170">
    <property type="entry name" value="MurB"/>
</dbReference>
<dbReference type="GO" id="GO:0008762">
    <property type="term" value="F:UDP-N-acetylmuramate dehydrogenase activity"/>
    <property type="evidence" value="ECO:0007669"/>
    <property type="project" value="InterPro"/>
</dbReference>
<proteinExistence type="inferred from homology"/>
<dbReference type="InterPro" id="IPR016169">
    <property type="entry name" value="FAD-bd_PCMH_sub2"/>
</dbReference>
<feature type="non-terminal residue" evidence="4">
    <location>
        <position position="143"/>
    </location>
</feature>
<dbReference type="PANTHER" id="PTHR21071:SF4">
    <property type="entry name" value="UDP-N-ACETYLENOLPYRUVOYLGLUCOSAMINE REDUCTASE"/>
    <property type="match status" value="1"/>
</dbReference>
<dbReference type="PROSITE" id="PS51387">
    <property type="entry name" value="FAD_PCMH"/>
    <property type="match status" value="1"/>
</dbReference>
<dbReference type="GO" id="GO:0005829">
    <property type="term" value="C:cytosol"/>
    <property type="evidence" value="ECO:0007669"/>
    <property type="project" value="TreeGrafter"/>
</dbReference>
<dbReference type="InterPro" id="IPR016167">
    <property type="entry name" value="FAD-bd_PCMH_sub1"/>
</dbReference>
<dbReference type="GO" id="GO:0071949">
    <property type="term" value="F:FAD binding"/>
    <property type="evidence" value="ECO:0007669"/>
    <property type="project" value="InterPro"/>
</dbReference>
<dbReference type="Pfam" id="PF01565">
    <property type="entry name" value="FAD_binding_4"/>
    <property type="match status" value="1"/>
</dbReference>
<dbReference type="EMBL" id="DVJS01000164">
    <property type="protein sequence ID" value="HIS97620.1"/>
    <property type="molecule type" value="Genomic_DNA"/>
</dbReference>
<protein>
    <submittedName>
        <fullName evidence="4">FAD-binding protein</fullName>
    </submittedName>
</protein>
<dbReference type="GO" id="GO:0071555">
    <property type="term" value="P:cell wall organization"/>
    <property type="evidence" value="ECO:0007669"/>
    <property type="project" value="TreeGrafter"/>
</dbReference>
<evidence type="ECO:0000313" key="5">
    <source>
        <dbReference type="Proteomes" id="UP000886876"/>
    </source>
</evidence>
<dbReference type="AlphaFoldDB" id="A0A9D1G5C5"/>
<dbReference type="Gene3D" id="3.30.465.10">
    <property type="match status" value="1"/>
</dbReference>
<reference evidence="4" key="2">
    <citation type="journal article" date="2021" name="PeerJ">
        <title>Extensive microbial diversity within the chicken gut microbiome revealed by metagenomics and culture.</title>
        <authorList>
            <person name="Gilroy R."/>
            <person name="Ravi A."/>
            <person name="Getino M."/>
            <person name="Pursley I."/>
            <person name="Horton D.L."/>
            <person name="Alikhan N.F."/>
            <person name="Baker D."/>
            <person name="Gharbi K."/>
            <person name="Hall N."/>
            <person name="Watson M."/>
            <person name="Adriaenssens E.M."/>
            <person name="Foster-Nyarko E."/>
            <person name="Jarju S."/>
            <person name="Secka A."/>
            <person name="Antonio M."/>
            <person name="Oren A."/>
            <person name="Chaudhuri R.R."/>
            <person name="La Ragione R."/>
            <person name="Hildebrand F."/>
            <person name="Pallen M.J."/>
        </authorList>
    </citation>
    <scope>NUCLEOTIDE SEQUENCE</scope>
    <source>
        <strain evidence="4">ChiHecec3B27-6122</strain>
    </source>
</reference>
<evidence type="ECO:0000259" key="3">
    <source>
        <dbReference type="PROSITE" id="PS51387"/>
    </source>
</evidence>
<name>A0A9D1G5C5_9FIRM</name>
<evidence type="ECO:0000256" key="1">
    <source>
        <dbReference type="ARBA" id="ARBA00022630"/>
    </source>
</evidence>
<keyword evidence="2" id="KW-0560">Oxidoreductase</keyword>
<reference evidence="4" key="1">
    <citation type="submission" date="2020-10" db="EMBL/GenBank/DDBJ databases">
        <authorList>
            <person name="Gilroy R."/>
        </authorList>
    </citation>
    <scope>NUCLEOTIDE SEQUENCE</scope>
    <source>
        <strain evidence="4">ChiHecec3B27-6122</strain>
    </source>
</reference>
<feature type="domain" description="FAD-binding PCMH-type" evidence="3">
    <location>
        <begin position="33"/>
        <end position="143"/>
    </location>
</feature>
<dbReference type="Gene3D" id="3.30.43.10">
    <property type="entry name" value="Uridine Diphospho-n-acetylenolpyruvylglucosamine Reductase, domain 2"/>
    <property type="match status" value="1"/>
</dbReference>
<comment type="caution">
    <text evidence="4">The sequence shown here is derived from an EMBL/GenBank/DDBJ whole genome shotgun (WGS) entry which is preliminary data.</text>
</comment>
<dbReference type="PANTHER" id="PTHR21071">
    <property type="entry name" value="UDP-N-ACETYLENOLPYRUVOYLGLUCOSAMINE REDUCTASE"/>
    <property type="match status" value="1"/>
</dbReference>
<dbReference type="HAMAP" id="MF_00037">
    <property type="entry name" value="MurB"/>
    <property type="match status" value="1"/>
</dbReference>
<dbReference type="SUPFAM" id="SSF56176">
    <property type="entry name" value="FAD-binding/transporter-associated domain-like"/>
    <property type="match status" value="1"/>
</dbReference>
<organism evidence="4 5">
    <name type="scientific">Candidatus Scatomorpha pullistercoris</name>
    <dbReference type="NCBI Taxonomy" id="2840929"/>
    <lineage>
        <taxon>Bacteria</taxon>
        <taxon>Bacillati</taxon>
        <taxon>Bacillota</taxon>
        <taxon>Clostridia</taxon>
        <taxon>Eubacteriales</taxon>
        <taxon>Candidatus Scatomorpha</taxon>
    </lineage>
</organism>
<dbReference type="InterPro" id="IPR036318">
    <property type="entry name" value="FAD-bd_PCMH-like_sf"/>
</dbReference>
<evidence type="ECO:0000313" key="4">
    <source>
        <dbReference type="EMBL" id="HIS97620.1"/>
    </source>
</evidence>
<dbReference type="Proteomes" id="UP000886876">
    <property type="component" value="Unassembled WGS sequence"/>
</dbReference>
<accession>A0A9D1G5C5</accession>
<dbReference type="InterPro" id="IPR016166">
    <property type="entry name" value="FAD-bd_PCMH"/>
</dbReference>
<gene>
    <name evidence="4" type="ORF">IAD42_06565</name>
</gene>
<keyword evidence="1" id="KW-0285">Flavoprotein</keyword>
<evidence type="ECO:0000256" key="2">
    <source>
        <dbReference type="ARBA" id="ARBA00023002"/>
    </source>
</evidence>